<feature type="chain" id="PRO_5009293617" evidence="2">
    <location>
        <begin position="23"/>
        <end position="232"/>
    </location>
</feature>
<dbReference type="EMBL" id="FNUY01000007">
    <property type="protein sequence ID" value="SEG57956.1"/>
    <property type="molecule type" value="Genomic_DNA"/>
</dbReference>
<organism evidence="4 5">
    <name type="scientific">Bosea lathyri</name>
    <dbReference type="NCBI Taxonomy" id="1036778"/>
    <lineage>
        <taxon>Bacteria</taxon>
        <taxon>Pseudomonadati</taxon>
        <taxon>Pseudomonadota</taxon>
        <taxon>Alphaproteobacteria</taxon>
        <taxon>Hyphomicrobiales</taxon>
        <taxon>Boseaceae</taxon>
        <taxon>Bosea</taxon>
    </lineage>
</organism>
<feature type="signal peptide" evidence="2">
    <location>
        <begin position="1"/>
        <end position="22"/>
    </location>
</feature>
<evidence type="ECO:0000259" key="3">
    <source>
        <dbReference type="Pfam" id="PF07486"/>
    </source>
</evidence>
<dbReference type="Pfam" id="PF07486">
    <property type="entry name" value="Hydrolase_2"/>
    <property type="match status" value="1"/>
</dbReference>
<dbReference type="GO" id="GO:0016787">
    <property type="term" value="F:hydrolase activity"/>
    <property type="evidence" value="ECO:0007669"/>
    <property type="project" value="UniProtKB-KW"/>
</dbReference>
<name>A0A1H6BCN1_9HYPH</name>
<feature type="region of interest" description="Disordered" evidence="1">
    <location>
        <begin position="27"/>
        <end position="68"/>
    </location>
</feature>
<gene>
    <name evidence="4" type="ORF">SAMN04488115_10770</name>
</gene>
<keyword evidence="5" id="KW-1185">Reference proteome</keyword>
<dbReference type="OrthoDB" id="9785345at2"/>
<dbReference type="AlphaFoldDB" id="A0A1H6BCN1"/>
<accession>A0A1H6BCN1</accession>
<feature type="compositionally biased region" description="Polar residues" evidence="1">
    <location>
        <begin position="46"/>
        <end position="68"/>
    </location>
</feature>
<protein>
    <submittedName>
        <fullName evidence="4">Cell Wall Hydrolase</fullName>
    </submittedName>
</protein>
<evidence type="ECO:0000313" key="4">
    <source>
        <dbReference type="EMBL" id="SEG57956.1"/>
    </source>
</evidence>
<dbReference type="Proteomes" id="UP000236743">
    <property type="component" value="Unassembled WGS sequence"/>
</dbReference>
<reference evidence="4 5" key="1">
    <citation type="submission" date="2016-10" db="EMBL/GenBank/DDBJ databases">
        <authorList>
            <person name="de Groot N.N."/>
        </authorList>
    </citation>
    <scope>NUCLEOTIDE SEQUENCE [LARGE SCALE GENOMIC DNA]</scope>
    <source>
        <strain evidence="4 5">DSM 26656</strain>
    </source>
</reference>
<proteinExistence type="predicted"/>
<feature type="domain" description="Cell wall hydrolase SleB" evidence="3">
    <location>
        <begin position="122"/>
        <end position="231"/>
    </location>
</feature>
<dbReference type="InterPro" id="IPR042047">
    <property type="entry name" value="SleB_dom1"/>
</dbReference>
<evidence type="ECO:0000256" key="1">
    <source>
        <dbReference type="SAM" id="MobiDB-lite"/>
    </source>
</evidence>
<evidence type="ECO:0000313" key="5">
    <source>
        <dbReference type="Proteomes" id="UP000236743"/>
    </source>
</evidence>
<dbReference type="InterPro" id="IPR011105">
    <property type="entry name" value="Cell_wall_hydrolase_SleB"/>
</dbReference>
<sequence>MKRIAPAALLALTAFVVLPANSKPIPSPMPSGAAGGIDGDTPRSLALQQSGDGATPASTVRSSATPMSGRSVVAALTPSVLPGLRASEPEPLQIYAGLIKPESMAGEKRCLAEAIYFEARSEGEDGRAAVAQVVLNRVKSGKYPGSVCGVVYQNRHRKLACQFSFACEGKSLRVTEPEPWEAAERIAGDVYEGRIYLAEVGASTHYHADYVRPHWARKLKKMDVIGRHVFYS</sequence>
<keyword evidence="2" id="KW-0732">Signal</keyword>
<dbReference type="Gene3D" id="1.10.10.2520">
    <property type="entry name" value="Cell wall hydrolase SleB, domain 1"/>
    <property type="match status" value="1"/>
</dbReference>
<keyword evidence="4" id="KW-0378">Hydrolase</keyword>
<evidence type="ECO:0000256" key="2">
    <source>
        <dbReference type="SAM" id="SignalP"/>
    </source>
</evidence>